<accession>A0A6A5T8F6</accession>
<feature type="compositionally biased region" description="Low complexity" evidence="1">
    <location>
        <begin position="511"/>
        <end position="525"/>
    </location>
</feature>
<dbReference type="Pfam" id="PF23397">
    <property type="entry name" value="DUF7104"/>
    <property type="match status" value="2"/>
</dbReference>
<evidence type="ECO:0000313" key="3">
    <source>
        <dbReference type="EMBL" id="KAF1948434.1"/>
    </source>
</evidence>
<sequence>MGASVSEQCRTCITILKTIVSTLSDPNKHKGRIHHEQVNDELERFSLWIGNIGAMHFPESPMSLESRLCEANDISTHVLELLNDLNEVTGELLEIVSGKREGGVVSMPQYDDGEEDQNEETELLEDIGACITRLFRVSNLIRQAAPTDLFAKALSRNRYRFNDQYDIAHVGEKYPKLAGEECAWLQKRLGRAITQRRHYLSYIQDHREKLKGMLTHEERPELVAPRSQALTKQLPAMKLHDSFSRPSTFFTKASSLTPGQITPQMLTAEEESDPENDARSYTTISRSVDGGLDSSATVRIPKLDELRIGPKKEVDCPFCFQIKRFKNERVWRRHVFSDLRSYVCTFPNCDAPYFGNINEWFRHEMQSHRISYTCQLCQSKTFQLRERYLAHVRKTHPNMLEDGEEQHVLDIARKPLNQIPAQECPCCSEWIDRLKERAVVASMPYDTSEHTLNVDPTIFKRHLASHLEQLALFAIPIGPAAGDDVNSNAAIEEDVGALPGGSGLSTLAFDSSGPSSPASKGPSPGDVLVTEGVVEATAGNEESEREETTLLLYRRGADIPITEEVNNAAARGDLEEAIRVGSKRSRSRDSARSAATSSINTPFLTPLASAPSLLIATGDAASDNDDLTPYPAFLRLSRLGK</sequence>
<reference evidence="3" key="1">
    <citation type="journal article" date="2020" name="Stud. Mycol.">
        <title>101 Dothideomycetes genomes: a test case for predicting lifestyles and emergence of pathogens.</title>
        <authorList>
            <person name="Haridas S."/>
            <person name="Albert R."/>
            <person name="Binder M."/>
            <person name="Bloem J."/>
            <person name="Labutti K."/>
            <person name="Salamov A."/>
            <person name="Andreopoulos B."/>
            <person name="Baker S."/>
            <person name="Barry K."/>
            <person name="Bills G."/>
            <person name="Bluhm B."/>
            <person name="Cannon C."/>
            <person name="Castanera R."/>
            <person name="Culley D."/>
            <person name="Daum C."/>
            <person name="Ezra D."/>
            <person name="Gonzalez J."/>
            <person name="Henrissat B."/>
            <person name="Kuo A."/>
            <person name="Liang C."/>
            <person name="Lipzen A."/>
            <person name="Lutzoni F."/>
            <person name="Magnuson J."/>
            <person name="Mondo S."/>
            <person name="Nolan M."/>
            <person name="Ohm R."/>
            <person name="Pangilinan J."/>
            <person name="Park H.-J."/>
            <person name="Ramirez L."/>
            <person name="Alfaro M."/>
            <person name="Sun H."/>
            <person name="Tritt A."/>
            <person name="Yoshinaga Y."/>
            <person name="Zwiers L.-H."/>
            <person name="Turgeon B."/>
            <person name="Goodwin S."/>
            <person name="Spatafora J."/>
            <person name="Crous P."/>
            <person name="Grigoriev I."/>
        </authorList>
    </citation>
    <scope>NUCLEOTIDE SEQUENCE</scope>
    <source>
        <strain evidence="3">CBS 675.92</strain>
    </source>
</reference>
<dbReference type="InterPro" id="IPR013087">
    <property type="entry name" value="Znf_C2H2_type"/>
</dbReference>
<feature type="domain" description="C2H2-type" evidence="2">
    <location>
        <begin position="372"/>
        <end position="396"/>
    </location>
</feature>
<dbReference type="InterPro" id="IPR058925">
    <property type="entry name" value="zf-C2H2_AcuF"/>
</dbReference>
<dbReference type="SMART" id="SM00355">
    <property type="entry name" value="ZnF_C2H2"/>
    <property type="match status" value="2"/>
</dbReference>
<dbReference type="Pfam" id="PF26082">
    <property type="entry name" value="zf-C2H2_AcuF"/>
    <property type="match status" value="1"/>
</dbReference>
<dbReference type="EMBL" id="ML977058">
    <property type="protein sequence ID" value="KAF1948434.1"/>
    <property type="molecule type" value="Genomic_DNA"/>
</dbReference>
<evidence type="ECO:0000256" key="1">
    <source>
        <dbReference type="SAM" id="MobiDB-lite"/>
    </source>
</evidence>
<feature type="region of interest" description="Disordered" evidence="1">
    <location>
        <begin position="506"/>
        <end position="527"/>
    </location>
</feature>
<organism evidence="3 4">
    <name type="scientific">Byssothecium circinans</name>
    <dbReference type="NCBI Taxonomy" id="147558"/>
    <lineage>
        <taxon>Eukaryota</taxon>
        <taxon>Fungi</taxon>
        <taxon>Dikarya</taxon>
        <taxon>Ascomycota</taxon>
        <taxon>Pezizomycotina</taxon>
        <taxon>Dothideomycetes</taxon>
        <taxon>Pleosporomycetidae</taxon>
        <taxon>Pleosporales</taxon>
        <taxon>Massarineae</taxon>
        <taxon>Massarinaceae</taxon>
        <taxon>Byssothecium</taxon>
    </lineage>
</organism>
<dbReference type="PANTHER" id="PTHR35391:SF7">
    <property type="entry name" value="C2H2-TYPE DOMAIN-CONTAINING PROTEIN"/>
    <property type="match status" value="1"/>
</dbReference>
<dbReference type="Proteomes" id="UP000800035">
    <property type="component" value="Unassembled WGS sequence"/>
</dbReference>
<dbReference type="PANTHER" id="PTHR35391">
    <property type="entry name" value="C2H2-TYPE DOMAIN-CONTAINING PROTEIN-RELATED"/>
    <property type="match status" value="1"/>
</dbReference>
<gene>
    <name evidence="3" type="ORF">CC80DRAFT_431567</name>
</gene>
<evidence type="ECO:0000259" key="2">
    <source>
        <dbReference type="SMART" id="SM00355"/>
    </source>
</evidence>
<dbReference type="OrthoDB" id="6133115at2759"/>
<protein>
    <recommendedName>
        <fullName evidence="2">C2H2-type domain-containing protein</fullName>
    </recommendedName>
</protein>
<evidence type="ECO:0000313" key="4">
    <source>
        <dbReference type="Proteomes" id="UP000800035"/>
    </source>
</evidence>
<name>A0A6A5T8F6_9PLEO</name>
<proteinExistence type="predicted"/>
<dbReference type="InterPro" id="IPR055530">
    <property type="entry name" value="DUF7104"/>
</dbReference>
<dbReference type="AlphaFoldDB" id="A0A6A5T8F6"/>
<keyword evidence="4" id="KW-1185">Reference proteome</keyword>
<feature type="domain" description="C2H2-type" evidence="2">
    <location>
        <begin position="342"/>
        <end position="368"/>
    </location>
</feature>